<dbReference type="PANTHER" id="PTHR30136:SF24">
    <property type="entry name" value="HTH-TYPE TRANSCRIPTIONAL REPRESSOR ALLR"/>
    <property type="match status" value="1"/>
</dbReference>
<organism evidence="5 6">
    <name type="scientific">[Roseibacterium] beibuensis</name>
    <dbReference type="NCBI Taxonomy" id="1193142"/>
    <lineage>
        <taxon>Bacteria</taxon>
        <taxon>Pseudomonadati</taxon>
        <taxon>Pseudomonadota</taxon>
        <taxon>Alphaproteobacteria</taxon>
        <taxon>Rhodobacterales</taxon>
        <taxon>Roseobacteraceae</taxon>
        <taxon>Roseicyclus</taxon>
    </lineage>
</organism>
<keyword evidence="1" id="KW-0805">Transcription regulation</keyword>
<feature type="domain" description="IclR-ED" evidence="4">
    <location>
        <begin position="61"/>
        <end position="249"/>
    </location>
</feature>
<dbReference type="InterPro" id="IPR014757">
    <property type="entry name" value="Tscrpt_reg_IclR_C"/>
</dbReference>
<proteinExistence type="predicted"/>
<dbReference type="PANTHER" id="PTHR30136">
    <property type="entry name" value="HELIX-TURN-HELIX TRANSCRIPTIONAL REGULATOR, ICLR FAMILY"/>
    <property type="match status" value="1"/>
</dbReference>
<protein>
    <submittedName>
        <fullName evidence="5">IclR family transcriptional regulator C-terminal domain-containing protein</fullName>
    </submittedName>
</protein>
<dbReference type="Gene3D" id="3.30.450.40">
    <property type="match status" value="1"/>
</dbReference>
<evidence type="ECO:0000256" key="1">
    <source>
        <dbReference type="ARBA" id="ARBA00023015"/>
    </source>
</evidence>
<evidence type="ECO:0000256" key="2">
    <source>
        <dbReference type="ARBA" id="ARBA00023125"/>
    </source>
</evidence>
<dbReference type="InterPro" id="IPR036390">
    <property type="entry name" value="WH_DNA-bd_sf"/>
</dbReference>
<dbReference type="EMBL" id="BAABHW010000001">
    <property type="protein sequence ID" value="GAA5063955.1"/>
    <property type="molecule type" value="Genomic_DNA"/>
</dbReference>
<accession>A0ABP9KT53</accession>
<keyword evidence="3" id="KW-0804">Transcription</keyword>
<evidence type="ECO:0000259" key="4">
    <source>
        <dbReference type="PROSITE" id="PS51078"/>
    </source>
</evidence>
<dbReference type="Gene3D" id="1.10.10.10">
    <property type="entry name" value="Winged helix-like DNA-binding domain superfamily/Winged helix DNA-binding domain"/>
    <property type="match status" value="1"/>
</dbReference>
<dbReference type="Pfam" id="PF01614">
    <property type="entry name" value="IclR_C"/>
    <property type="match status" value="1"/>
</dbReference>
<dbReference type="PROSITE" id="PS51078">
    <property type="entry name" value="ICLR_ED"/>
    <property type="match status" value="1"/>
</dbReference>
<dbReference type="SUPFAM" id="SSF55781">
    <property type="entry name" value="GAF domain-like"/>
    <property type="match status" value="1"/>
</dbReference>
<dbReference type="Pfam" id="PF09339">
    <property type="entry name" value="HTH_IclR"/>
    <property type="match status" value="1"/>
</dbReference>
<dbReference type="Proteomes" id="UP001499910">
    <property type="component" value="Unassembled WGS sequence"/>
</dbReference>
<dbReference type="RefSeq" id="WP_259547388.1">
    <property type="nucleotide sequence ID" value="NZ_BAABHW010000001.1"/>
</dbReference>
<keyword evidence="6" id="KW-1185">Reference proteome</keyword>
<dbReference type="InterPro" id="IPR050707">
    <property type="entry name" value="HTH_MetabolicPath_Reg"/>
</dbReference>
<gene>
    <name evidence="5" type="ORF">GCM10023209_00020</name>
</gene>
<evidence type="ECO:0000313" key="5">
    <source>
        <dbReference type="EMBL" id="GAA5063955.1"/>
    </source>
</evidence>
<dbReference type="InterPro" id="IPR005471">
    <property type="entry name" value="Tscrpt_reg_IclR_N"/>
</dbReference>
<keyword evidence="2" id="KW-0238">DNA-binding</keyword>
<reference evidence="6" key="1">
    <citation type="journal article" date="2019" name="Int. J. Syst. Evol. Microbiol.">
        <title>The Global Catalogue of Microorganisms (GCM) 10K type strain sequencing project: providing services to taxonomists for standard genome sequencing and annotation.</title>
        <authorList>
            <consortium name="The Broad Institute Genomics Platform"/>
            <consortium name="The Broad Institute Genome Sequencing Center for Infectious Disease"/>
            <person name="Wu L."/>
            <person name="Ma J."/>
        </authorList>
    </citation>
    <scope>NUCLEOTIDE SEQUENCE [LARGE SCALE GENOMIC DNA]</scope>
    <source>
        <strain evidence="6">JCM 18015</strain>
    </source>
</reference>
<dbReference type="InterPro" id="IPR036388">
    <property type="entry name" value="WH-like_DNA-bd_sf"/>
</dbReference>
<dbReference type="SUPFAM" id="SSF46785">
    <property type="entry name" value="Winged helix' DNA-binding domain"/>
    <property type="match status" value="1"/>
</dbReference>
<comment type="caution">
    <text evidence="5">The sequence shown here is derived from an EMBL/GenBank/DDBJ whole genome shotgun (WGS) entry which is preliminary data.</text>
</comment>
<dbReference type="InterPro" id="IPR029016">
    <property type="entry name" value="GAF-like_dom_sf"/>
</dbReference>
<sequence length="251" mass="26659">MSGRGAERSLLLVEWMAGCAEPVSLAQTVAALNLPKSSALGLLRMLVDLGYAERTDATHYRLVRLPGEATNENPAWGSLLRLLQSSLAQAVSDTGESGFLAVLEPEKTVRYLNKVMPEREIRYDRDISVARRAWQVSSGIVLLAGLSEADLAAYLDVLSSTEGATIEPAVLLSEVREAQRLGYHANPMGVVEGAAGVAAPILDRNGRMVAALNIAGPADRISGSLEKIIDLTVAHAERCSAVLAEARGLSS</sequence>
<evidence type="ECO:0000256" key="3">
    <source>
        <dbReference type="ARBA" id="ARBA00023163"/>
    </source>
</evidence>
<evidence type="ECO:0000313" key="6">
    <source>
        <dbReference type="Proteomes" id="UP001499910"/>
    </source>
</evidence>
<name>A0ABP9KT53_9RHOB</name>